<dbReference type="CDD" id="cd07064">
    <property type="entry name" value="AlkD_like_1"/>
    <property type="match status" value="1"/>
</dbReference>
<dbReference type="PANTHER" id="PTHR34070">
    <property type="entry name" value="ARMADILLO-TYPE FOLD"/>
    <property type="match status" value="1"/>
</dbReference>
<keyword evidence="2" id="KW-1185">Reference proteome</keyword>
<dbReference type="EMBL" id="SJDT01000001">
    <property type="protein sequence ID" value="TBW23912.1"/>
    <property type="molecule type" value="Genomic_DNA"/>
</dbReference>
<evidence type="ECO:0000313" key="2">
    <source>
        <dbReference type="Proteomes" id="UP000293036"/>
    </source>
</evidence>
<dbReference type="InterPro" id="IPR014825">
    <property type="entry name" value="DNA_alkylation"/>
</dbReference>
<name>A0A4Q9V459_9ACTO</name>
<organism evidence="1 2">
    <name type="scientific">Arcanobacterium bovis</name>
    <dbReference type="NCBI Taxonomy" id="2529275"/>
    <lineage>
        <taxon>Bacteria</taxon>
        <taxon>Bacillati</taxon>
        <taxon>Actinomycetota</taxon>
        <taxon>Actinomycetes</taxon>
        <taxon>Actinomycetales</taxon>
        <taxon>Actinomycetaceae</taxon>
        <taxon>Arcanobacterium</taxon>
    </lineage>
</organism>
<dbReference type="Pfam" id="PF08713">
    <property type="entry name" value="DNA_alkylation"/>
    <property type="match status" value="1"/>
</dbReference>
<sequence length="220" mass="25411">MDGALLVAQLMAAADRENAIGMQKYMRDQFAFLGVKTPERKAISKPFFKVARRDPHADWSFISMCWALPQREFQYVAADYLRQVSHLLGLADLPRIKTLVESKSWWDTVDALHRTVGDIVRKDAQAKDVMLAWAEDSNFWTRRIAIDHQLHFREDTDTELFEQILVKNLPGTEFGDEFFIQKAIGWSLREYSKTNPSWVAAFLDKHSAAALTRREASKYL</sequence>
<dbReference type="Proteomes" id="UP000293036">
    <property type="component" value="Unassembled WGS sequence"/>
</dbReference>
<dbReference type="InterPro" id="IPR016024">
    <property type="entry name" value="ARM-type_fold"/>
</dbReference>
<dbReference type="Gene3D" id="1.20.1660.10">
    <property type="entry name" value="Hypothetical protein (EF3068)"/>
    <property type="match status" value="1"/>
</dbReference>
<dbReference type="PANTHER" id="PTHR34070:SF1">
    <property type="entry name" value="DNA ALKYLATION REPAIR PROTEIN"/>
    <property type="match status" value="1"/>
</dbReference>
<dbReference type="Gene3D" id="1.25.40.290">
    <property type="entry name" value="ARM repeat domains"/>
    <property type="match status" value="1"/>
</dbReference>
<dbReference type="SUPFAM" id="SSF48371">
    <property type="entry name" value="ARM repeat"/>
    <property type="match status" value="1"/>
</dbReference>
<gene>
    <name evidence="1" type="ORF">EZJ44_00675</name>
</gene>
<reference evidence="1 2" key="1">
    <citation type="submission" date="2019-02" db="EMBL/GenBank/DDBJ databases">
        <title>Arcanobacterium bovis sp. nov., isolated from the milk of a cow with mastitis.</title>
        <authorList>
            <person name="Sammra O."/>
            <person name="Foster G."/>
            <person name="Hassan A."/>
            <person name="Alssahen M."/>
            <person name="Laemmler C."/>
            <person name="Borowiak M."/>
            <person name="Malorny B."/>
            <person name="Abdulmawjood A."/>
        </authorList>
    </citation>
    <scope>NUCLEOTIDE SEQUENCE [LARGE SCALE GENOMIC DNA]</scope>
    <source>
        <strain evidence="1 2">C605018/01/1</strain>
    </source>
</reference>
<evidence type="ECO:0000313" key="1">
    <source>
        <dbReference type="EMBL" id="TBW23912.1"/>
    </source>
</evidence>
<accession>A0A4Q9V459</accession>
<dbReference type="OrthoDB" id="9775346at2"/>
<comment type="caution">
    <text evidence="1">The sequence shown here is derived from an EMBL/GenBank/DDBJ whole genome shotgun (WGS) entry which is preliminary data.</text>
</comment>
<dbReference type="AlphaFoldDB" id="A0A4Q9V459"/>
<proteinExistence type="predicted"/>
<protein>
    <submittedName>
        <fullName evidence="1">DNA alkylation repair protein</fullName>
    </submittedName>
</protein>